<gene>
    <name evidence="1" type="ORF">BDA96_06G023900</name>
</gene>
<dbReference type="EMBL" id="CM027685">
    <property type="protein sequence ID" value="KAG0525072.1"/>
    <property type="molecule type" value="Genomic_DNA"/>
</dbReference>
<dbReference type="Proteomes" id="UP000807115">
    <property type="component" value="Chromosome 6"/>
</dbReference>
<protein>
    <submittedName>
        <fullName evidence="1">Uncharacterized protein</fullName>
    </submittedName>
</protein>
<name>A0A921UAQ1_SORBI</name>
<accession>A0A921UAQ1</accession>
<comment type="caution">
    <text evidence="1">The sequence shown here is derived from an EMBL/GenBank/DDBJ whole genome shotgun (WGS) entry which is preliminary data.</text>
</comment>
<reference evidence="1" key="1">
    <citation type="journal article" date="2019" name="BMC Genomics">
        <title>A new reference genome for Sorghum bicolor reveals high levels of sequence similarity between sweet and grain genotypes: implications for the genetics of sugar metabolism.</title>
        <authorList>
            <person name="Cooper E.A."/>
            <person name="Brenton Z.W."/>
            <person name="Flinn B.S."/>
            <person name="Jenkins J."/>
            <person name="Shu S."/>
            <person name="Flowers D."/>
            <person name="Luo F."/>
            <person name="Wang Y."/>
            <person name="Xia P."/>
            <person name="Barry K."/>
            <person name="Daum C."/>
            <person name="Lipzen A."/>
            <person name="Yoshinaga Y."/>
            <person name="Schmutz J."/>
            <person name="Saski C."/>
            <person name="Vermerris W."/>
            <person name="Kresovich S."/>
        </authorList>
    </citation>
    <scope>NUCLEOTIDE SEQUENCE</scope>
</reference>
<proteinExistence type="predicted"/>
<evidence type="ECO:0000313" key="1">
    <source>
        <dbReference type="EMBL" id="KAG0525072.1"/>
    </source>
</evidence>
<evidence type="ECO:0000313" key="2">
    <source>
        <dbReference type="Proteomes" id="UP000807115"/>
    </source>
</evidence>
<dbReference type="AlphaFoldDB" id="A0A921UAQ1"/>
<sequence length="57" mass="6646">MIDKNSVGEATKEKLLASYQQQESPASVMMGTLMSSKWRKTWMVMGIRKRKRLRRSV</sequence>
<reference evidence="1" key="2">
    <citation type="submission" date="2020-10" db="EMBL/GenBank/DDBJ databases">
        <authorList>
            <person name="Cooper E.A."/>
            <person name="Brenton Z.W."/>
            <person name="Flinn B.S."/>
            <person name="Jenkins J."/>
            <person name="Shu S."/>
            <person name="Flowers D."/>
            <person name="Luo F."/>
            <person name="Wang Y."/>
            <person name="Xia P."/>
            <person name="Barry K."/>
            <person name="Daum C."/>
            <person name="Lipzen A."/>
            <person name="Yoshinaga Y."/>
            <person name="Schmutz J."/>
            <person name="Saski C."/>
            <person name="Vermerris W."/>
            <person name="Kresovich S."/>
        </authorList>
    </citation>
    <scope>NUCLEOTIDE SEQUENCE</scope>
</reference>
<organism evidence="1 2">
    <name type="scientific">Sorghum bicolor</name>
    <name type="common">Sorghum</name>
    <name type="synonym">Sorghum vulgare</name>
    <dbReference type="NCBI Taxonomy" id="4558"/>
    <lineage>
        <taxon>Eukaryota</taxon>
        <taxon>Viridiplantae</taxon>
        <taxon>Streptophyta</taxon>
        <taxon>Embryophyta</taxon>
        <taxon>Tracheophyta</taxon>
        <taxon>Spermatophyta</taxon>
        <taxon>Magnoliopsida</taxon>
        <taxon>Liliopsida</taxon>
        <taxon>Poales</taxon>
        <taxon>Poaceae</taxon>
        <taxon>PACMAD clade</taxon>
        <taxon>Panicoideae</taxon>
        <taxon>Andropogonodae</taxon>
        <taxon>Andropogoneae</taxon>
        <taxon>Sorghinae</taxon>
        <taxon>Sorghum</taxon>
    </lineage>
</organism>